<comment type="subcellular location">
    <subcellularLocation>
        <location evidence="1 7">Cell inner membrane</location>
        <topology evidence="1 7">Multi-pass membrane protein</topology>
    </subcellularLocation>
</comment>
<feature type="transmembrane region" description="Helical" evidence="7">
    <location>
        <begin position="96"/>
        <end position="120"/>
    </location>
</feature>
<dbReference type="InterPro" id="IPR010656">
    <property type="entry name" value="DctM"/>
</dbReference>
<feature type="transmembrane region" description="Helical" evidence="7">
    <location>
        <begin position="132"/>
        <end position="159"/>
    </location>
</feature>
<comment type="caution">
    <text evidence="9">The sequence shown here is derived from an EMBL/GenBank/DDBJ whole genome shotgun (WGS) entry which is preliminary data.</text>
</comment>
<evidence type="ECO:0000256" key="2">
    <source>
        <dbReference type="ARBA" id="ARBA00022475"/>
    </source>
</evidence>
<keyword evidence="3 7" id="KW-0997">Cell inner membrane</keyword>
<keyword evidence="7" id="KW-0813">Transport</keyword>
<evidence type="ECO:0000256" key="7">
    <source>
        <dbReference type="RuleBase" id="RU369079"/>
    </source>
</evidence>
<gene>
    <name evidence="9" type="ORF">V3328_03860</name>
</gene>
<organism evidence="9 10">
    <name type="scientific">Microbaculum marinum</name>
    <dbReference type="NCBI Taxonomy" id="1764581"/>
    <lineage>
        <taxon>Bacteria</taxon>
        <taxon>Pseudomonadati</taxon>
        <taxon>Pseudomonadota</taxon>
        <taxon>Alphaproteobacteria</taxon>
        <taxon>Hyphomicrobiales</taxon>
        <taxon>Tepidamorphaceae</taxon>
        <taxon>Microbaculum</taxon>
    </lineage>
</organism>
<dbReference type="PANTHER" id="PTHR33362">
    <property type="entry name" value="SIALIC ACID TRAP TRANSPORTER PERMEASE PROTEIN SIAT-RELATED"/>
    <property type="match status" value="1"/>
</dbReference>
<evidence type="ECO:0000256" key="3">
    <source>
        <dbReference type="ARBA" id="ARBA00022519"/>
    </source>
</evidence>
<feature type="domain" description="TRAP C4-dicarboxylate transport system permease DctM subunit" evidence="8">
    <location>
        <begin position="5"/>
        <end position="414"/>
    </location>
</feature>
<feature type="transmembrane region" description="Helical" evidence="7">
    <location>
        <begin position="355"/>
        <end position="378"/>
    </location>
</feature>
<comment type="subunit">
    <text evidence="7">The complex comprises the extracytoplasmic solute receptor protein and the two transmembrane proteins.</text>
</comment>
<proteinExistence type="inferred from homology"/>
<feature type="transmembrane region" description="Helical" evidence="7">
    <location>
        <begin position="165"/>
        <end position="189"/>
    </location>
</feature>
<feature type="transmembrane region" description="Helical" evidence="7">
    <location>
        <begin position="275"/>
        <end position="299"/>
    </location>
</feature>
<dbReference type="Pfam" id="PF06808">
    <property type="entry name" value="DctM"/>
    <property type="match status" value="1"/>
</dbReference>
<sequence length="423" mass="44190">MIYLIIAFAVLLVLGVPIAIALGLAGAVGILDKGFALVSVPTRMFTGIDSFILLSAPFYILAGEVMNRGGVTDRLIRFAQLLTRGLRGGTAYANTLASIIFAGISGTAIADTAALGQVFIKGMPKEGYTKEFAAAVTVAGSMIGPIIPPSVIMIIFAAVSRLSVIDLFLAGVVPGFLLAAAVAVVIFLKGRNGGLPVSRIDVPRREVPRMAIDTLLVVSLPVFIVVGTLSGTFTATEAGGVAAIYAMLLGYFVFRHLDLKELWAALVISARTTSSLFLIIGAATVVSYVLALSGINQFAGNLVQVFDGQPLLFMLAVMAGLLVVGCFLEPGAAIVLFVPLLFPAARAMGIDPLQFAMLIILTLTMGLITPPVGVCLFVACKIGDISIARLVKALAPFFVAEVCVIVLIILIPGLSSWLPGLFH</sequence>
<dbReference type="NCBIfam" id="TIGR00786">
    <property type="entry name" value="dctM"/>
    <property type="match status" value="1"/>
</dbReference>
<evidence type="ECO:0000256" key="5">
    <source>
        <dbReference type="ARBA" id="ARBA00022989"/>
    </source>
</evidence>
<keyword evidence="6 7" id="KW-0472">Membrane</keyword>
<dbReference type="AlphaFoldDB" id="A0AAW9RK62"/>
<keyword evidence="2" id="KW-1003">Cell membrane</keyword>
<dbReference type="PIRSF" id="PIRSF006066">
    <property type="entry name" value="HI0050"/>
    <property type="match status" value="1"/>
</dbReference>
<dbReference type="Proteomes" id="UP001378188">
    <property type="component" value="Unassembled WGS sequence"/>
</dbReference>
<comment type="similarity">
    <text evidence="7">Belongs to the TRAP transporter large permease family.</text>
</comment>
<feature type="transmembrane region" description="Helical" evidence="7">
    <location>
        <begin position="390"/>
        <end position="414"/>
    </location>
</feature>
<accession>A0AAW9RK62</accession>
<feature type="transmembrane region" description="Helical" evidence="7">
    <location>
        <begin position="235"/>
        <end position="254"/>
    </location>
</feature>
<dbReference type="RefSeq" id="WP_340328339.1">
    <property type="nucleotide sequence ID" value="NZ_JAZHOF010000002.1"/>
</dbReference>
<evidence type="ECO:0000313" key="10">
    <source>
        <dbReference type="Proteomes" id="UP001378188"/>
    </source>
</evidence>
<feature type="transmembrane region" description="Helical" evidence="7">
    <location>
        <begin position="333"/>
        <end position="349"/>
    </location>
</feature>
<dbReference type="EMBL" id="JAZHOF010000002">
    <property type="protein sequence ID" value="MEJ8570592.1"/>
    <property type="molecule type" value="Genomic_DNA"/>
</dbReference>
<evidence type="ECO:0000256" key="1">
    <source>
        <dbReference type="ARBA" id="ARBA00004429"/>
    </source>
</evidence>
<keyword evidence="10" id="KW-1185">Reference proteome</keyword>
<evidence type="ECO:0000256" key="4">
    <source>
        <dbReference type="ARBA" id="ARBA00022692"/>
    </source>
</evidence>
<protein>
    <recommendedName>
        <fullName evidence="7">TRAP transporter large permease protein</fullName>
    </recommendedName>
</protein>
<keyword evidence="4 7" id="KW-0812">Transmembrane</keyword>
<dbReference type="GO" id="GO:0022857">
    <property type="term" value="F:transmembrane transporter activity"/>
    <property type="evidence" value="ECO:0007669"/>
    <property type="project" value="UniProtKB-UniRule"/>
</dbReference>
<evidence type="ECO:0000313" key="9">
    <source>
        <dbReference type="EMBL" id="MEJ8570592.1"/>
    </source>
</evidence>
<dbReference type="InterPro" id="IPR004681">
    <property type="entry name" value="TRAP_DctM"/>
</dbReference>
<keyword evidence="5 7" id="KW-1133">Transmembrane helix</keyword>
<dbReference type="GO" id="GO:0005886">
    <property type="term" value="C:plasma membrane"/>
    <property type="evidence" value="ECO:0007669"/>
    <property type="project" value="UniProtKB-SubCell"/>
</dbReference>
<feature type="transmembrane region" description="Helical" evidence="7">
    <location>
        <begin position="6"/>
        <end position="31"/>
    </location>
</feature>
<dbReference type="PANTHER" id="PTHR33362:SF2">
    <property type="entry name" value="TRAP TRANSPORTER LARGE PERMEASE PROTEIN"/>
    <property type="match status" value="1"/>
</dbReference>
<evidence type="ECO:0000259" key="8">
    <source>
        <dbReference type="Pfam" id="PF06808"/>
    </source>
</evidence>
<comment type="function">
    <text evidence="7">Part of the tripartite ATP-independent periplasmic (TRAP) transport system.</text>
</comment>
<reference evidence="9 10" key="1">
    <citation type="submission" date="2024-02" db="EMBL/GenBank/DDBJ databases">
        <title>Genome analysis and characterization of Microbaculum marinisediminis sp. nov., isolated from marine sediment.</title>
        <authorList>
            <person name="Du Z.-J."/>
            <person name="Ye Y.-Q."/>
            <person name="Zhang Z.-R."/>
            <person name="Yuan S.-M."/>
            <person name="Zhang X.-Y."/>
        </authorList>
    </citation>
    <scope>NUCLEOTIDE SEQUENCE [LARGE SCALE GENOMIC DNA]</scope>
    <source>
        <strain evidence="9 10">SDUM1044001</strain>
    </source>
</reference>
<name>A0AAW9RK62_9HYPH</name>
<evidence type="ECO:0000256" key="6">
    <source>
        <dbReference type="ARBA" id="ARBA00023136"/>
    </source>
</evidence>
<feature type="transmembrane region" description="Helical" evidence="7">
    <location>
        <begin position="43"/>
        <end position="62"/>
    </location>
</feature>
<feature type="transmembrane region" description="Helical" evidence="7">
    <location>
        <begin position="311"/>
        <end position="328"/>
    </location>
</feature>